<evidence type="ECO:0000313" key="12">
    <source>
        <dbReference type="EMBL" id="HJC74718.1"/>
    </source>
</evidence>
<evidence type="ECO:0000256" key="2">
    <source>
        <dbReference type="ARBA" id="ARBA00022553"/>
    </source>
</evidence>
<name>A0A9D2Q8A4_9FIRM</name>
<dbReference type="InterPro" id="IPR001867">
    <property type="entry name" value="OmpR/PhoB-type_DNA-bd"/>
</dbReference>
<dbReference type="PANTHER" id="PTHR48111:SF1">
    <property type="entry name" value="TWO-COMPONENT RESPONSE REGULATOR ORR33"/>
    <property type="match status" value="1"/>
</dbReference>
<evidence type="ECO:0000256" key="6">
    <source>
        <dbReference type="ARBA" id="ARBA00023163"/>
    </source>
</evidence>
<dbReference type="GO" id="GO:0005829">
    <property type="term" value="C:cytosol"/>
    <property type="evidence" value="ECO:0007669"/>
    <property type="project" value="TreeGrafter"/>
</dbReference>
<evidence type="ECO:0000256" key="1">
    <source>
        <dbReference type="ARBA" id="ARBA00018672"/>
    </source>
</evidence>
<keyword evidence="4" id="KW-0805">Transcription regulation</keyword>
<dbReference type="SUPFAM" id="SSF52172">
    <property type="entry name" value="CheY-like"/>
    <property type="match status" value="1"/>
</dbReference>
<feature type="modified residue" description="4-aspartylphosphate" evidence="8">
    <location>
        <position position="61"/>
    </location>
</feature>
<dbReference type="GO" id="GO:0000156">
    <property type="term" value="F:phosphorelay response regulator activity"/>
    <property type="evidence" value="ECO:0007669"/>
    <property type="project" value="TreeGrafter"/>
</dbReference>
<dbReference type="Pfam" id="PF00072">
    <property type="entry name" value="Response_reg"/>
    <property type="match status" value="1"/>
</dbReference>
<dbReference type="SMART" id="SM00862">
    <property type="entry name" value="Trans_reg_C"/>
    <property type="match status" value="1"/>
</dbReference>
<dbReference type="InterPro" id="IPR001789">
    <property type="entry name" value="Sig_transdc_resp-reg_receiver"/>
</dbReference>
<reference evidence="12" key="2">
    <citation type="submission" date="2021-04" db="EMBL/GenBank/DDBJ databases">
        <authorList>
            <person name="Gilroy R."/>
        </authorList>
    </citation>
    <scope>NUCLEOTIDE SEQUENCE</scope>
    <source>
        <strain evidence="12">CHK196-7946</strain>
    </source>
</reference>
<dbReference type="CDD" id="cd00383">
    <property type="entry name" value="trans_reg_C"/>
    <property type="match status" value="1"/>
</dbReference>
<dbReference type="GO" id="GO:0006355">
    <property type="term" value="P:regulation of DNA-templated transcription"/>
    <property type="evidence" value="ECO:0007669"/>
    <property type="project" value="InterPro"/>
</dbReference>
<keyword evidence="3" id="KW-0902">Two-component regulatory system</keyword>
<proteinExistence type="predicted"/>
<dbReference type="InterPro" id="IPR011006">
    <property type="entry name" value="CheY-like_superfamily"/>
</dbReference>
<comment type="caution">
    <text evidence="12">The sequence shown here is derived from an EMBL/GenBank/DDBJ whole genome shotgun (WGS) entry which is preliminary data.</text>
</comment>
<reference evidence="12" key="1">
    <citation type="journal article" date="2021" name="PeerJ">
        <title>Extensive microbial diversity within the chicken gut microbiome revealed by metagenomics and culture.</title>
        <authorList>
            <person name="Gilroy R."/>
            <person name="Ravi A."/>
            <person name="Getino M."/>
            <person name="Pursley I."/>
            <person name="Horton D.L."/>
            <person name="Alikhan N.F."/>
            <person name="Baker D."/>
            <person name="Gharbi K."/>
            <person name="Hall N."/>
            <person name="Watson M."/>
            <person name="Adriaenssens E.M."/>
            <person name="Foster-Nyarko E."/>
            <person name="Jarju S."/>
            <person name="Secka A."/>
            <person name="Antonio M."/>
            <person name="Oren A."/>
            <person name="Chaudhuri R.R."/>
            <person name="La Ragione R."/>
            <person name="Hildebrand F."/>
            <person name="Pallen M.J."/>
        </authorList>
    </citation>
    <scope>NUCLEOTIDE SEQUENCE</scope>
    <source>
        <strain evidence="12">CHK196-7946</strain>
    </source>
</reference>
<evidence type="ECO:0000256" key="5">
    <source>
        <dbReference type="ARBA" id="ARBA00023125"/>
    </source>
</evidence>
<accession>A0A9D2Q8A4</accession>
<organism evidence="12 13">
    <name type="scientific">Candidatus Mediterraneibacter faecavium</name>
    <dbReference type="NCBI Taxonomy" id="2838668"/>
    <lineage>
        <taxon>Bacteria</taxon>
        <taxon>Bacillati</taxon>
        <taxon>Bacillota</taxon>
        <taxon>Clostridia</taxon>
        <taxon>Lachnospirales</taxon>
        <taxon>Lachnospiraceae</taxon>
        <taxon>Mediterraneibacter</taxon>
    </lineage>
</organism>
<dbReference type="PROSITE" id="PS51755">
    <property type="entry name" value="OMPR_PHOB"/>
    <property type="match status" value="1"/>
</dbReference>
<feature type="DNA-binding region" description="OmpR/PhoB-type" evidence="9">
    <location>
        <begin position="135"/>
        <end position="233"/>
    </location>
</feature>
<evidence type="ECO:0000256" key="4">
    <source>
        <dbReference type="ARBA" id="ARBA00023015"/>
    </source>
</evidence>
<feature type="domain" description="OmpR/PhoB-type" evidence="11">
    <location>
        <begin position="135"/>
        <end position="233"/>
    </location>
</feature>
<protein>
    <recommendedName>
        <fullName evidence="1">Stage 0 sporulation protein A homolog</fullName>
    </recommendedName>
</protein>
<dbReference type="GO" id="GO:0000976">
    <property type="term" value="F:transcription cis-regulatory region binding"/>
    <property type="evidence" value="ECO:0007669"/>
    <property type="project" value="TreeGrafter"/>
</dbReference>
<dbReference type="Gene3D" id="1.10.10.10">
    <property type="entry name" value="Winged helix-like DNA-binding domain superfamily/Winged helix DNA-binding domain"/>
    <property type="match status" value="1"/>
</dbReference>
<dbReference type="InterPro" id="IPR036388">
    <property type="entry name" value="WH-like_DNA-bd_sf"/>
</dbReference>
<dbReference type="InterPro" id="IPR039420">
    <property type="entry name" value="WalR-like"/>
</dbReference>
<dbReference type="Gene3D" id="3.40.50.2300">
    <property type="match status" value="1"/>
</dbReference>
<dbReference type="GO" id="GO:0032993">
    <property type="term" value="C:protein-DNA complex"/>
    <property type="evidence" value="ECO:0007669"/>
    <property type="project" value="TreeGrafter"/>
</dbReference>
<evidence type="ECO:0000259" key="10">
    <source>
        <dbReference type="PROSITE" id="PS50110"/>
    </source>
</evidence>
<comment type="function">
    <text evidence="7">May play the central regulatory role in sporulation. It may be an element of the effector pathway responsible for the activation of sporulation genes in response to nutritional stress. Spo0A may act in concert with spo0H (a sigma factor) to control the expression of some genes that are critical to the sporulation process.</text>
</comment>
<evidence type="ECO:0000256" key="7">
    <source>
        <dbReference type="ARBA" id="ARBA00024867"/>
    </source>
</evidence>
<sequence>MERILIIEDDDVLAQGVKFNLELAGFTVDTASDLKAAKRKLDDVCKTGAGSETGWQLLILDVNLPNGEGFAFAGSLRKECDVPVIFLTARDLDEDMMRGFETGADDYITKPFNVQILVQRVRAVLKRYRAGNEKRERIKAGNLEIDFQSWQVWKRGEELTLTPTEFKLLKKFCDNPGIVLTRAVLLETLWDKEENYVDEHTLTIFISRLRSKIADRDHTYIRTIYGTGYQWTGE</sequence>
<dbReference type="EMBL" id="DWVY01000038">
    <property type="protein sequence ID" value="HJC74718.1"/>
    <property type="molecule type" value="Genomic_DNA"/>
</dbReference>
<evidence type="ECO:0000256" key="8">
    <source>
        <dbReference type="PROSITE-ProRule" id="PRU00169"/>
    </source>
</evidence>
<dbReference type="AlphaFoldDB" id="A0A9D2Q8A4"/>
<dbReference type="SMART" id="SM00448">
    <property type="entry name" value="REC"/>
    <property type="match status" value="1"/>
</dbReference>
<dbReference type="PROSITE" id="PS50110">
    <property type="entry name" value="RESPONSE_REGULATORY"/>
    <property type="match status" value="1"/>
</dbReference>
<evidence type="ECO:0000256" key="9">
    <source>
        <dbReference type="PROSITE-ProRule" id="PRU01091"/>
    </source>
</evidence>
<dbReference type="Proteomes" id="UP000823902">
    <property type="component" value="Unassembled WGS sequence"/>
</dbReference>
<keyword evidence="2 8" id="KW-0597">Phosphoprotein</keyword>
<evidence type="ECO:0000259" key="11">
    <source>
        <dbReference type="PROSITE" id="PS51755"/>
    </source>
</evidence>
<evidence type="ECO:0000313" key="13">
    <source>
        <dbReference type="Proteomes" id="UP000823902"/>
    </source>
</evidence>
<dbReference type="PANTHER" id="PTHR48111">
    <property type="entry name" value="REGULATOR OF RPOS"/>
    <property type="match status" value="1"/>
</dbReference>
<dbReference type="Gene3D" id="6.10.250.690">
    <property type="match status" value="1"/>
</dbReference>
<keyword evidence="5 9" id="KW-0238">DNA-binding</keyword>
<evidence type="ECO:0000256" key="3">
    <source>
        <dbReference type="ARBA" id="ARBA00023012"/>
    </source>
</evidence>
<keyword evidence="6" id="KW-0804">Transcription</keyword>
<gene>
    <name evidence="12" type="ORF">H9697_07200</name>
</gene>
<dbReference type="Pfam" id="PF00486">
    <property type="entry name" value="Trans_reg_C"/>
    <property type="match status" value="1"/>
</dbReference>
<feature type="domain" description="Response regulatory" evidence="10">
    <location>
        <begin position="3"/>
        <end position="125"/>
    </location>
</feature>